<sequence length="593" mass="65739">MANRRFHPHALLPLPCLPPQYCGLLPTAGNFAARPPVSLLEQIRITANKRDLPYQSLIKMRLTEKVDSPRHRVPTSHPLPLDLRYVMVESPRPARPIMPDFHAIITHQLALIDATNAGERHAVYGRVKDVLHRAIEKTQDRASLLDALYELDRTIDDIERGYTQSPSRFDRLLKPIRNLSTEAKLKYGAIAGLISTVADFVKPLLELTVPIIVSSAIGGIVLLLGSSLAKTSRPLLQSGAFLCGLLFLFSSGWWGLQHFVRDADANGALAEIIPGASTVQDAFLARLGRIEEQTKRVGDLLEENARQAAEEARESAAMDKEFRRQEREKENLARERIRIAGYHADAGGFVRAYMGNADVKDAFDTLRIEPTEAAVRAVAPTVQTTKEMLELSSLVRDRANRLPDLQKLKQSLDLDGAKIAAAFQEANAQATVCNPQNYSLLIGSDLLKKACAENGRRFANAFEDYFTAAYATTNLTSLDFMRKAPSSLPVEKVAGTLWPGEIKDCRYYAGELDYFHIGGLFSWGTIGTRNSARIVYVYSEDPQFGQDSEKRCPKVDVEAGRARFCRARVIVATSCKATSLPSIRIVKNLASLR</sequence>
<dbReference type="EMBL" id="JALJZS010000002">
    <property type="protein sequence ID" value="MCP1999214.1"/>
    <property type="molecule type" value="Genomic_DNA"/>
</dbReference>
<evidence type="ECO:0000313" key="2">
    <source>
        <dbReference type="Proteomes" id="UP001205486"/>
    </source>
</evidence>
<comment type="caution">
    <text evidence="1">The sequence shown here is derived from an EMBL/GenBank/DDBJ whole genome shotgun (WGS) entry which is preliminary data.</text>
</comment>
<accession>A0ACC6AHH3</accession>
<proteinExistence type="predicted"/>
<protein>
    <submittedName>
        <fullName evidence="1">Uncharacterized protein</fullName>
    </submittedName>
</protein>
<reference evidence="1" key="1">
    <citation type="submission" date="2022-03" db="EMBL/GenBank/DDBJ databases">
        <title>Interactions between chemoautotrophic and heterotrophic bacteria.</title>
        <authorList>
            <person name="Santoro A."/>
        </authorList>
    </citation>
    <scope>NUCLEOTIDE SEQUENCE</scope>
    <source>
        <strain evidence="1">Nb-106</strain>
    </source>
</reference>
<evidence type="ECO:0000313" key="1">
    <source>
        <dbReference type="EMBL" id="MCP1999214.1"/>
    </source>
</evidence>
<organism evidence="1 2">
    <name type="scientific">Nitrobacter winogradskyi</name>
    <name type="common">Nitrobacter agilis</name>
    <dbReference type="NCBI Taxonomy" id="913"/>
    <lineage>
        <taxon>Bacteria</taxon>
        <taxon>Pseudomonadati</taxon>
        <taxon>Pseudomonadota</taxon>
        <taxon>Alphaproteobacteria</taxon>
        <taxon>Hyphomicrobiales</taxon>
        <taxon>Nitrobacteraceae</taxon>
        <taxon>Nitrobacter</taxon>
    </lineage>
</organism>
<dbReference type="Proteomes" id="UP001205486">
    <property type="component" value="Unassembled WGS sequence"/>
</dbReference>
<gene>
    <name evidence="1" type="ORF">J2S34_001662</name>
</gene>
<keyword evidence="2" id="KW-1185">Reference proteome</keyword>
<name>A0ACC6AHH3_NITWI</name>